<evidence type="ECO:0000313" key="2">
    <source>
        <dbReference type="EMBL" id="SHL76113.1"/>
    </source>
</evidence>
<gene>
    <name evidence="1" type="ORF">BBH99_07230</name>
    <name evidence="2" type="ORF">SAMN05444407_10625</name>
</gene>
<accession>A0A1M7D9R0</accession>
<reference evidence="1 3" key="1">
    <citation type="submission" date="2016-07" db="EMBL/GenBank/DDBJ databases">
        <authorList>
            <person name="Jeong J.-J."/>
            <person name="Kim D.W."/>
            <person name="Sang M.K."/>
            <person name="Choi I.-G."/>
            <person name="Kim K.D."/>
        </authorList>
    </citation>
    <scope>NUCLEOTIDE SEQUENCE [LARGE SCALE GENOMIC DNA]</scope>
    <source>
        <strain evidence="1 3">C-26</strain>
    </source>
</reference>
<evidence type="ECO:0000313" key="3">
    <source>
        <dbReference type="Proteomes" id="UP000093508"/>
    </source>
</evidence>
<reference evidence="2 4" key="2">
    <citation type="submission" date="2016-11" db="EMBL/GenBank/DDBJ databases">
        <authorList>
            <person name="Jaros S."/>
            <person name="Januszkiewicz K."/>
            <person name="Wedrychowicz H."/>
        </authorList>
    </citation>
    <scope>NUCLEOTIDE SEQUENCE [LARGE SCALE GENOMIC DNA]</scope>
    <source>
        <strain evidence="2 4">DSM 27621</strain>
    </source>
</reference>
<evidence type="ECO:0000313" key="1">
    <source>
        <dbReference type="EMBL" id="OCA78878.1"/>
    </source>
</evidence>
<dbReference type="AlphaFoldDB" id="A0A1M7D9R0"/>
<evidence type="ECO:0008006" key="5">
    <source>
        <dbReference type="Google" id="ProtNLM"/>
    </source>
</evidence>
<dbReference type="RefSeq" id="WP_066694978.1">
    <property type="nucleotide sequence ID" value="NZ_FRBM01000006.1"/>
</dbReference>
<sequence length="221" mass="25605">MKKEELITRIDLIIDKGNKLLNTKTYSEFSDDFVDAGLHAGFRTLSLSFIANLFGENHTYYKEFTRLVDHNYFYKAKAGLNILYSIRHEIELDWLEKIKKLVTAEVFSNFLEMSKYLLDEKYKDPAAVMIGSVLEEHLRKLCENSHIETVITKEHDVIPKKANVLNADLTKAGVYGILEQKNITAWLDLRNRAAHGKYSEYNIDQVNLMYQGVLNFIMQTS</sequence>
<dbReference type="Proteomes" id="UP000093508">
    <property type="component" value="Unassembled WGS sequence"/>
</dbReference>
<evidence type="ECO:0000313" key="4">
    <source>
        <dbReference type="Proteomes" id="UP000184069"/>
    </source>
</evidence>
<dbReference type="Proteomes" id="UP000184069">
    <property type="component" value="Unassembled WGS sequence"/>
</dbReference>
<name>A0A1M7D9R0_9FLAO</name>
<organism evidence="2 4">
    <name type="scientific">Chryseobacterium contaminans</name>
    <dbReference type="NCBI Taxonomy" id="1423959"/>
    <lineage>
        <taxon>Bacteria</taxon>
        <taxon>Pseudomonadati</taxon>
        <taxon>Bacteroidota</taxon>
        <taxon>Flavobacteriia</taxon>
        <taxon>Flavobacteriales</taxon>
        <taxon>Weeksellaceae</taxon>
        <taxon>Chryseobacterium group</taxon>
        <taxon>Chryseobacterium</taxon>
    </lineage>
</organism>
<keyword evidence="3" id="KW-1185">Reference proteome</keyword>
<dbReference type="OrthoDB" id="1435962at2"/>
<dbReference type="EMBL" id="MAYF01000135">
    <property type="protein sequence ID" value="OCA78878.1"/>
    <property type="molecule type" value="Genomic_DNA"/>
</dbReference>
<protein>
    <recommendedName>
        <fullName evidence="5">DUF4145 domain-containing protein</fullName>
    </recommendedName>
</protein>
<dbReference type="STRING" id="1423959.SAMN05444407_10625"/>
<dbReference type="EMBL" id="FRBM01000006">
    <property type="protein sequence ID" value="SHL76113.1"/>
    <property type="molecule type" value="Genomic_DNA"/>
</dbReference>
<proteinExistence type="predicted"/>